<evidence type="ECO:0000313" key="1">
    <source>
        <dbReference type="EMBL" id="MDC3424972.1"/>
    </source>
</evidence>
<sequence>MRLLLAIGSLLVGGTIIFQARYKIMNTLLAVSVLRKLIVTISMNMPFIRKRLLPMIMGRSTT</sequence>
<comment type="caution">
    <text evidence="1">The sequence shown here is derived from an EMBL/GenBank/DDBJ whole genome shotgun (WGS) entry which is preliminary data.</text>
</comment>
<keyword evidence="2" id="KW-1185">Reference proteome</keyword>
<protein>
    <submittedName>
        <fullName evidence="1">Uncharacterized protein</fullName>
    </submittedName>
</protein>
<dbReference type="Proteomes" id="UP001145050">
    <property type="component" value="Unassembled WGS sequence"/>
</dbReference>
<gene>
    <name evidence="1" type="ORF">NC797_10690</name>
</gene>
<reference evidence="1" key="1">
    <citation type="submission" date="2022-06" db="EMBL/GenBank/DDBJ databases">
        <title>Aquibacillus sp. a new bacterium isolated from soil saline samples.</title>
        <authorList>
            <person name="Galisteo C."/>
            <person name="De La Haba R."/>
            <person name="Sanchez-Porro C."/>
            <person name="Ventosa A."/>
        </authorList>
    </citation>
    <scope>NUCLEOTIDE SEQUENCE</scope>
    <source>
        <strain evidence="1">3ASR75-11</strain>
    </source>
</reference>
<dbReference type="EMBL" id="JAMQKB010000009">
    <property type="protein sequence ID" value="MDC3424972.1"/>
    <property type="molecule type" value="Genomic_DNA"/>
</dbReference>
<evidence type="ECO:0000313" key="2">
    <source>
        <dbReference type="Proteomes" id="UP001145050"/>
    </source>
</evidence>
<dbReference type="AlphaFoldDB" id="A0A9X4AM23"/>
<organism evidence="1 2">
    <name type="scientific">Terrihalobacillus insolitus</name>
    <dbReference type="NCBI Taxonomy" id="2950438"/>
    <lineage>
        <taxon>Bacteria</taxon>
        <taxon>Bacillati</taxon>
        <taxon>Bacillota</taxon>
        <taxon>Bacilli</taxon>
        <taxon>Bacillales</taxon>
        <taxon>Bacillaceae</taxon>
        <taxon>Terrihalobacillus</taxon>
    </lineage>
</organism>
<name>A0A9X4AM23_9BACI</name>
<proteinExistence type="predicted"/>
<accession>A0A9X4AM23</accession>
<dbReference type="RefSeq" id="WP_272436777.1">
    <property type="nucleotide sequence ID" value="NZ_JAMQKB010000009.1"/>
</dbReference>